<sequence length="556" mass="58890">MAVETGNDVLAIDAPEEETTPLLSSAAVGRGATRKPCDEENGVSSATAASAADERRKSFATHVSPTTVVLVLAVGSFVAQLDTSFVLATHSKIASEFGELSNSSWIIASYTLAMCACQPAFGKVSDVFGRKTTLMAAYLLFAAGSVVCGAAGSLPGVVVGRVIAGVGGAGIGPLVSLIILDLVPLREVAKLRGYLNIATTLGRSLGGPIGGTMTDTIGWRASFVVQSPLLLLAGAVAFPLIPGQLTSKSTFVSRLRRIDFLGSSLLAASVTTFMLVLELTGRKVSWNDTLIISLITASATTGLLFLFTEIFWAVEPIFPLHLLRNKDVVITYLLFGLQISAQFSLMYCIPLYFEVTENAPSSVAGAHLFPAVAGNTLGALLSGWIIHRYGQYKMLAVFATISAALCYTLLIFRWRGNINIWESLEIFPGGFGTGMVESAAFISLSSAVDKSMQAVALSGLFQAANVGAITGLAISSSVLQRTLQDQLQSRLDQYSEKKEIIEKAISDISYVMTLTGRLHDIVVVCYLKALEHTHAVSLACSLFALLAALAIKQRSL</sequence>
<comment type="subcellular location">
    <subcellularLocation>
        <location evidence="1">Membrane</location>
        <topology evidence="1">Multi-pass membrane protein</topology>
    </subcellularLocation>
</comment>
<dbReference type="VEuPathDB" id="FungiDB:PV09_08718"/>
<proteinExistence type="predicted"/>
<keyword evidence="3 6" id="KW-1133">Transmembrane helix</keyword>
<feature type="transmembrane region" description="Helical" evidence="6">
    <location>
        <begin position="133"/>
        <end position="152"/>
    </location>
</feature>
<protein>
    <recommendedName>
        <fullName evidence="7">Major facilitator superfamily (MFS) profile domain-containing protein</fullName>
    </recommendedName>
</protein>
<keyword evidence="2 6" id="KW-0812">Transmembrane</keyword>
<name>A0A0D2AKV5_9PEZI</name>
<organism evidence="8 9">
    <name type="scientific">Verruconis gallopava</name>
    <dbReference type="NCBI Taxonomy" id="253628"/>
    <lineage>
        <taxon>Eukaryota</taxon>
        <taxon>Fungi</taxon>
        <taxon>Dikarya</taxon>
        <taxon>Ascomycota</taxon>
        <taxon>Pezizomycotina</taxon>
        <taxon>Dothideomycetes</taxon>
        <taxon>Pleosporomycetidae</taxon>
        <taxon>Venturiales</taxon>
        <taxon>Sympoventuriaceae</taxon>
        <taxon>Verruconis</taxon>
    </lineage>
</organism>
<feature type="transmembrane region" description="Helical" evidence="6">
    <location>
        <begin position="365"/>
        <end position="386"/>
    </location>
</feature>
<evidence type="ECO:0000313" key="9">
    <source>
        <dbReference type="Proteomes" id="UP000053259"/>
    </source>
</evidence>
<feature type="transmembrane region" description="Helical" evidence="6">
    <location>
        <begin position="100"/>
        <end position="121"/>
    </location>
</feature>
<dbReference type="Gene3D" id="1.20.1720.10">
    <property type="entry name" value="Multidrug resistance protein D"/>
    <property type="match status" value="1"/>
</dbReference>
<dbReference type="GO" id="GO:0000329">
    <property type="term" value="C:fungal-type vacuole membrane"/>
    <property type="evidence" value="ECO:0007669"/>
    <property type="project" value="TreeGrafter"/>
</dbReference>
<evidence type="ECO:0000259" key="7">
    <source>
        <dbReference type="PROSITE" id="PS50850"/>
    </source>
</evidence>
<dbReference type="OrthoDB" id="6770063at2759"/>
<dbReference type="AlphaFoldDB" id="A0A0D2AKV5"/>
<feature type="transmembrane region" description="Helical" evidence="6">
    <location>
        <begin position="454"/>
        <end position="474"/>
    </location>
</feature>
<dbReference type="InterPro" id="IPR020846">
    <property type="entry name" value="MFS_dom"/>
</dbReference>
<evidence type="ECO:0000256" key="3">
    <source>
        <dbReference type="ARBA" id="ARBA00022989"/>
    </source>
</evidence>
<dbReference type="PROSITE" id="PS50850">
    <property type="entry name" value="MFS"/>
    <property type="match status" value="1"/>
</dbReference>
<feature type="transmembrane region" description="Helical" evidence="6">
    <location>
        <begin position="332"/>
        <end position="353"/>
    </location>
</feature>
<evidence type="ECO:0000256" key="4">
    <source>
        <dbReference type="ARBA" id="ARBA00023136"/>
    </source>
</evidence>
<dbReference type="GeneID" id="27316691"/>
<dbReference type="RefSeq" id="XP_016209533.1">
    <property type="nucleotide sequence ID" value="XM_016362666.1"/>
</dbReference>
<feature type="transmembrane region" description="Helical" evidence="6">
    <location>
        <begin position="426"/>
        <end position="448"/>
    </location>
</feature>
<dbReference type="InterPro" id="IPR036259">
    <property type="entry name" value="MFS_trans_sf"/>
</dbReference>
<keyword evidence="9" id="KW-1185">Reference proteome</keyword>
<evidence type="ECO:0000256" key="5">
    <source>
        <dbReference type="SAM" id="MobiDB-lite"/>
    </source>
</evidence>
<dbReference type="EMBL" id="KN847574">
    <property type="protein sequence ID" value="KIV99663.1"/>
    <property type="molecule type" value="Genomic_DNA"/>
</dbReference>
<feature type="domain" description="Major facilitator superfamily (MFS) profile" evidence="7">
    <location>
        <begin position="68"/>
        <end position="534"/>
    </location>
</feature>
<dbReference type="GO" id="GO:0015174">
    <property type="term" value="F:basic amino acid transmembrane transporter activity"/>
    <property type="evidence" value="ECO:0007669"/>
    <property type="project" value="TreeGrafter"/>
</dbReference>
<feature type="transmembrane region" description="Helical" evidence="6">
    <location>
        <begin position="392"/>
        <end position="414"/>
    </location>
</feature>
<feature type="transmembrane region" description="Helical" evidence="6">
    <location>
        <begin position="158"/>
        <end position="183"/>
    </location>
</feature>
<dbReference type="PANTHER" id="PTHR23501">
    <property type="entry name" value="MAJOR FACILITATOR SUPERFAMILY"/>
    <property type="match status" value="1"/>
</dbReference>
<feature type="transmembrane region" description="Helical" evidence="6">
    <location>
        <begin position="223"/>
        <end position="241"/>
    </location>
</feature>
<dbReference type="Gene3D" id="1.20.1250.20">
    <property type="entry name" value="MFS general substrate transporter like domains"/>
    <property type="match status" value="1"/>
</dbReference>
<accession>A0A0D2AKV5</accession>
<evidence type="ECO:0000256" key="2">
    <source>
        <dbReference type="ARBA" id="ARBA00022692"/>
    </source>
</evidence>
<feature type="transmembrane region" description="Helical" evidence="6">
    <location>
        <begin position="59"/>
        <end position="80"/>
    </location>
</feature>
<gene>
    <name evidence="8" type="ORF">PV09_08718</name>
</gene>
<feature type="region of interest" description="Disordered" evidence="5">
    <location>
        <begin position="26"/>
        <end position="49"/>
    </location>
</feature>
<evidence type="ECO:0000313" key="8">
    <source>
        <dbReference type="EMBL" id="KIV99663.1"/>
    </source>
</evidence>
<dbReference type="PANTHER" id="PTHR23501:SF33">
    <property type="entry name" value="MAJOR FACILITATOR SUPERFAMILY (MFS) PROFILE DOMAIN-CONTAINING PROTEIN"/>
    <property type="match status" value="1"/>
</dbReference>
<keyword evidence="4 6" id="KW-0472">Membrane</keyword>
<dbReference type="HOGENOM" id="CLU_000960_22_3_1"/>
<evidence type="ECO:0000256" key="6">
    <source>
        <dbReference type="SAM" id="Phobius"/>
    </source>
</evidence>
<feature type="transmembrane region" description="Helical" evidence="6">
    <location>
        <begin position="261"/>
        <end position="279"/>
    </location>
</feature>
<dbReference type="Proteomes" id="UP000053259">
    <property type="component" value="Unassembled WGS sequence"/>
</dbReference>
<dbReference type="Pfam" id="PF07690">
    <property type="entry name" value="MFS_1"/>
    <property type="match status" value="1"/>
</dbReference>
<dbReference type="InterPro" id="IPR011701">
    <property type="entry name" value="MFS"/>
</dbReference>
<reference evidence="8 9" key="1">
    <citation type="submission" date="2015-01" db="EMBL/GenBank/DDBJ databases">
        <title>The Genome Sequence of Ochroconis gallopava CBS43764.</title>
        <authorList>
            <consortium name="The Broad Institute Genomics Platform"/>
            <person name="Cuomo C."/>
            <person name="de Hoog S."/>
            <person name="Gorbushina A."/>
            <person name="Stielow B."/>
            <person name="Teixiera M."/>
            <person name="Abouelleil A."/>
            <person name="Chapman S.B."/>
            <person name="Priest M."/>
            <person name="Young S.K."/>
            <person name="Wortman J."/>
            <person name="Nusbaum C."/>
            <person name="Birren B."/>
        </authorList>
    </citation>
    <scope>NUCLEOTIDE SEQUENCE [LARGE SCALE GENOMIC DNA]</scope>
    <source>
        <strain evidence="8 9">CBS 43764</strain>
    </source>
</reference>
<dbReference type="SUPFAM" id="SSF103473">
    <property type="entry name" value="MFS general substrate transporter"/>
    <property type="match status" value="1"/>
</dbReference>
<dbReference type="InParanoid" id="A0A0D2AKV5"/>
<evidence type="ECO:0000256" key="1">
    <source>
        <dbReference type="ARBA" id="ARBA00004141"/>
    </source>
</evidence>
<feature type="transmembrane region" description="Helical" evidence="6">
    <location>
        <begin position="291"/>
        <end position="312"/>
    </location>
</feature>